<dbReference type="CDD" id="cd00063">
    <property type="entry name" value="FN3"/>
    <property type="match status" value="1"/>
</dbReference>
<comment type="caution">
    <text evidence="3">The sequence shown here is derived from an EMBL/GenBank/DDBJ whole genome shotgun (WGS) entry which is preliminary data.</text>
</comment>
<evidence type="ECO:0000313" key="4">
    <source>
        <dbReference type="Proteomes" id="UP000249522"/>
    </source>
</evidence>
<dbReference type="SUPFAM" id="SSF49265">
    <property type="entry name" value="Fibronectin type III"/>
    <property type="match status" value="1"/>
</dbReference>
<organism evidence="3 4">
    <name type="scientific">Paenibacillus sambharensis</name>
    <dbReference type="NCBI Taxonomy" id="1803190"/>
    <lineage>
        <taxon>Bacteria</taxon>
        <taxon>Bacillati</taxon>
        <taxon>Bacillota</taxon>
        <taxon>Bacilli</taxon>
        <taxon>Bacillales</taxon>
        <taxon>Paenibacillaceae</taxon>
        <taxon>Paenibacillus</taxon>
    </lineage>
</organism>
<dbReference type="InterPro" id="IPR003961">
    <property type="entry name" value="FN3_dom"/>
</dbReference>
<dbReference type="Gene3D" id="2.60.40.1260">
    <property type="entry name" value="Lamin Tail domain"/>
    <property type="match status" value="1"/>
</dbReference>
<dbReference type="InterPro" id="IPR036116">
    <property type="entry name" value="FN3_sf"/>
</dbReference>
<dbReference type="Proteomes" id="UP000249522">
    <property type="component" value="Unassembled WGS sequence"/>
</dbReference>
<evidence type="ECO:0000259" key="1">
    <source>
        <dbReference type="PROSITE" id="PS50853"/>
    </source>
</evidence>
<sequence length="819" mass="89009">MGRDLMTRTAGKLWRKMPVWAVMLTLLVTQLIPQGEADRAAAAEAAAAPTLVITEIVPKSEGQGQPYEFVEIYNTTGQAISLSGYQLQYFTSNMESPANRWTIGNAIVPAKGALVLWLKKYDYPNVPLTDFNAAYDTSLRPEQVYEIQLTTSAQGLHDSLLRKVGIAGSSGALISSALINDGEADGITGRSVIYSAAGGSNEAVKLRNNEAPTPGALVSEQLNDPSAPANLLITELIPNTANYAGLDAFEFIELYNASPHEVDLKGYRITSGSWNKTITETFKVAPYSTVVFWTRRAEIASLTLEGFNSYYYASYSSKHVTEDRMLKLDDIGGLVNSSTQSVTVFDPSGAEAAKARYTGAEVTDGKSIVYGYPTDGTREMRLLRAGEKPTPGWALEEQTPPKRQLDEQAPQVPVLSAQAGAGQVNLEWTSGSEADIWAYHIYRDGQLEYTVPASKRQFTVYGLTGGVSYSFEVAAVDTSGNVSGKSGAVLATPAHQVITQQERAVNPYAAGYQMLWDISEEGPVIPGLAQDIVPQGLAYDAEREWLLMVSYLDDGRPGTLSIICAAKGTHIKSVHLYNEDGSPYTGHAGGVAISREHVWIGSEQFLYKMELEDIVQAADGSDIRFAGRFPVPVEAAYNTYSDGVLWVGEFYEAKSYPTDSSHHLRNRDGNINHAWMLGYKLDALTDEPSAGANPDYILSTIGKVQGASVGTDGIILSTSYGRANDSILYRYDNPLKETPHTSVTLNGSQVPVWFLDGQSAKATNSQAVIVPMSEGIAEVNGELYVLLESGANKYRYTTAYIMDRMVKIDLDRWAAYGLN</sequence>
<keyword evidence="4" id="KW-1185">Reference proteome</keyword>
<dbReference type="SMART" id="SM00060">
    <property type="entry name" value="FN3"/>
    <property type="match status" value="1"/>
</dbReference>
<dbReference type="PROSITE" id="PS51841">
    <property type="entry name" value="LTD"/>
    <property type="match status" value="2"/>
</dbReference>
<dbReference type="PROSITE" id="PS50853">
    <property type="entry name" value="FN3"/>
    <property type="match status" value="1"/>
</dbReference>
<evidence type="ECO:0000313" key="3">
    <source>
        <dbReference type="EMBL" id="PZD94781.1"/>
    </source>
</evidence>
<dbReference type="Pfam" id="PF00932">
    <property type="entry name" value="LTD"/>
    <property type="match status" value="2"/>
</dbReference>
<accession>A0A2W1LSG8</accession>
<reference evidence="3 4" key="1">
    <citation type="submission" date="2018-06" db="EMBL/GenBank/DDBJ databases">
        <title>Paenibacillus imtechensis sp. nov.</title>
        <authorList>
            <person name="Pinnaka A.K."/>
            <person name="Singh H."/>
            <person name="Kaur M."/>
        </authorList>
    </citation>
    <scope>NUCLEOTIDE SEQUENCE [LARGE SCALE GENOMIC DNA]</scope>
    <source>
        <strain evidence="3 4">SMB1</strain>
    </source>
</reference>
<evidence type="ECO:0000259" key="2">
    <source>
        <dbReference type="PROSITE" id="PS51841"/>
    </source>
</evidence>
<dbReference type="Gene3D" id="2.60.40.10">
    <property type="entry name" value="Immunoglobulins"/>
    <property type="match status" value="1"/>
</dbReference>
<dbReference type="InterPro" id="IPR013783">
    <property type="entry name" value="Ig-like_fold"/>
</dbReference>
<dbReference type="SUPFAM" id="SSF74853">
    <property type="entry name" value="Lamin A/C globular tail domain"/>
    <property type="match status" value="2"/>
</dbReference>
<proteinExistence type="predicted"/>
<feature type="domain" description="LTD" evidence="2">
    <location>
        <begin position="38"/>
        <end position="181"/>
    </location>
</feature>
<protein>
    <submittedName>
        <fullName evidence="3">Lamin tail domain-containing protein</fullName>
    </submittedName>
</protein>
<gene>
    <name evidence="3" type="ORF">DNH61_16245</name>
</gene>
<name>A0A2W1LSG8_9BACL</name>
<dbReference type="AlphaFoldDB" id="A0A2W1LSG8"/>
<dbReference type="InterPro" id="IPR036415">
    <property type="entry name" value="Lamin_tail_dom_sf"/>
</dbReference>
<feature type="domain" description="LTD" evidence="2">
    <location>
        <begin position="219"/>
        <end position="374"/>
    </location>
</feature>
<dbReference type="EMBL" id="QKRB01000050">
    <property type="protein sequence ID" value="PZD94781.1"/>
    <property type="molecule type" value="Genomic_DNA"/>
</dbReference>
<dbReference type="InterPro" id="IPR001322">
    <property type="entry name" value="Lamin_tail_dom"/>
</dbReference>
<dbReference type="Pfam" id="PF00041">
    <property type="entry name" value="fn3"/>
    <property type="match status" value="1"/>
</dbReference>
<feature type="domain" description="Fibronectin type-III" evidence="1">
    <location>
        <begin position="409"/>
        <end position="497"/>
    </location>
</feature>